<dbReference type="KEGG" id="oai:OLEAN_C07290"/>
<dbReference type="AlphaFoldDB" id="R4YKQ1"/>
<evidence type="ECO:0000256" key="1">
    <source>
        <dbReference type="SAM" id="SignalP"/>
    </source>
</evidence>
<feature type="chain" id="PRO_5004374256" description="AB hydrolase-1 domain-containing protein" evidence="1">
    <location>
        <begin position="25"/>
        <end position="274"/>
    </location>
</feature>
<dbReference type="Pfam" id="PF00561">
    <property type="entry name" value="Abhydrolase_1"/>
    <property type="match status" value="1"/>
</dbReference>
<dbReference type="STRING" id="698738.OLEAN_C07290"/>
<evidence type="ECO:0000313" key="3">
    <source>
        <dbReference type="EMBL" id="CCK74905.1"/>
    </source>
</evidence>
<dbReference type="Proteomes" id="UP000032749">
    <property type="component" value="Chromosome"/>
</dbReference>
<dbReference type="SUPFAM" id="SSF53474">
    <property type="entry name" value="alpha/beta-Hydrolases"/>
    <property type="match status" value="1"/>
</dbReference>
<proteinExistence type="predicted"/>
<dbReference type="HOGENOM" id="CLU_020336_50_5_6"/>
<dbReference type="GO" id="GO:0004806">
    <property type="term" value="F:triacylglycerol lipase activity"/>
    <property type="evidence" value="ECO:0007669"/>
    <property type="project" value="TreeGrafter"/>
</dbReference>
<accession>R4YKQ1</accession>
<feature type="domain" description="AB hydrolase-1" evidence="2">
    <location>
        <begin position="44"/>
        <end position="154"/>
    </location>
</feature>
<sequence length="274" mass="30476">MRLIKKIPLAVISLIITFSQFSQAEYAEVNGIKLYYEIHGSGTPLVLLHGGYVDSDMWHLETAILSRHFKVIEIDNRGHGRSTDATVPITYELMTSDTLALLDHLNINNAHFAGWSDGAVIAANIAAFHPARMNKLVLIGASFRGDTYVPAFSTILNSEPLFTRFSDLTFGLKYKVISPTPKHWPIFREKLLTLWKSPCYLPTIPGQDCLAPLNSINSDTLVLVGSNEIIKFHHTEDIVAEIAGAKLEVVRFAGHFLPKVRPIKTANLIANFIQ</sequence>
<feature type="signal peptide" evidence="1">
    <location>
        <begin position="1"/>
        <end position="24"/>
    </location>
</feature>
<protein>
    <recommendedName>
        <fullName evidence="2">AB hydrolase-1 domain-containing protein</fullName>
    </recommendedName>
</protein>
<dbReference type="EMBL" id="FO203512">
    <property type="protein sequence ID" value="CCK74905.1"/>
    <property type="molecule type" value="Genomic_DNA"/>
</dbReference>
<organism evidence="3 4">
    <name type="scientific">Oleispira antarctica RB-8</name>
    <dbReference type="NCBI Taxonomy" id="698738"/>
    <lineage>
        <taxon>Bacteria</taxon>
        <taxon>Pseudomonadati</taxon>
        <taxon>Pseudomonadota</taxon>
        <taxon>Gammaproteobacteria</taxon>
        <taxon>Oceanospirillales</taxon>
        <taxon>Oceanospirillaceae</taxon>
        <taxon>Oleispira</taxon>
    </lineage>
</organism>
<dbReference type="InterPro" id="IPR029058">
    <property type="entry name" value="AB_hydrolase_fold"/>
</dbReference>
<dbReference type="InterPro" id="IPR000073">
    <property type="entry name" value="AB_hydrolase_1"/>
</dbReference>
<reference evidence="3 4" key="1">
    <citation type="journal article" date="2013" name="Nat. Commun.">
        <title>Genome sequence and functional genomic analysis of the oil-degrading bacterium Oleispira antarctica.</title>
        <authorList>
            <person name="Kube M."/>
            <person name="Chernikova T.N."/>
            <person name="Al-Ramahi Y."/>
            <person name="Beloqui A."/>
            <person name="Lopez-Cortez N."/>
            <person name="Guazzaroni M.E."/>
            <person name="Heipieper H.J."/>
            <person name="Klages S."/>
            <person name="Kotsyurbenko O.R."/>
            <person name="Langer I."/>
            <person name="Nechitaylo T.Y."/>
            <person name="Lunsdorf H."/>
            <person name="Fernandez M."/>
            <person name="Juarez S."/>
            <person name="Ciordia S."/>
            <person name="Singer A."/>
            <person name="Kagan O."/>
            <person name="Egorova O."/>
            <person name="Petit P.A."/>
            <person name="Stogios P."/>
            <person name="Kim Y."/>
            <person name="Tchigvintsev A."/>
            <person name="Flick R."/>
            <person name="Denaro R."/>
            <person name="Genovese M."/>
            <person name="Albar J.P."/>
            <person name="Reva O.N."/>
            <person name="Martinez-Gomariz M."/>
            <person name="Tran H."/>
            <person name="Ferrer M."/>
            <person name="Savchenko A."/>
            <person name="Yakunin A.F."/>
            <person name="Yakimov M.M."/>
            <person name="Golyshina O.V."/>
            <person name="Reinhardt R."/>
            <person name="Golyshin P.N."/>
        </authorList>
    </citation>
    <scope>NUCLEOTIDE SEQUENCE [LARGE SCALE GENOMIC DNA]</scope>
</reference>
<dbReference type="OrthoDB" id="9808398at2"/>
<dbReference type="PANTHER" id="PTHR43433:SF5">
    <property type="entry name" value="AB HYDROLASE-1 DOMAIN-CONTAINING PROTEIN"/>
    <property type="match status" value="1"/>
</dbReference>
<dbReference type="InterPro" id="IPR050471">
    <property type="entry name" value="AB_hydrolase"/>
</dbReference>
<dbReference type="Gene3D" id="3.40.50.1820">
    <property type="entry name" value="alpha/beta hydrolase"/>
    <property type="match status" value="1"/>
</dbReference>
<gene>
    <name evidence="3" type="ORF">OLEAN_C07290</name>
</gene>
<evidence type="ECO:0000313" key="4">
    <source>
        <dbReference type="Proteomes" id="UP000032749"/>
    </source>
</evidence>
<keyword evidence="4" id="KW-1185">Reference proteome</keyword>
<dbReference type="GO" id="GO:0046503">
    <property type="term" value="P:glycerolipid catabolic process"/>
    <property type="evidence" value="ECO:0007669"/>
    <property type="project" value="TreeGrafter"/>
</dbReference>
<name>R4YKQ1_OLEAN</name>
<evidence type="ECO:0000259" key="2">
    <source>
        <dbReference type="Pfam" id="PF00561"/>
    </source>
</evidence>
<keyword evidence="1" id="KW-0732">Signal</keyword>
<dbReference type="PANTHER" id="PTHR43433">
    <property type="entry name" value="HYDROLASE, ALPHA/BETA FOLD FAMILY PROTEIN"/>
    <property type="match status" value="1"/>
</dbReference>